<feature type="chain" id="PRO_5041201619" description="non-reducing end alpha-L-arabinofuranosidase" evidence="8">
    <location>
        <begin position="22"/>
        <end position="687"/>
    </location>
</feature>
<evidence type="ECO:0000256" key="5">
    <source>
        <dbReference type="ARBA" id="ARBA00022801"/>
    </source>
</evidence>
<evidence type="ECO:0000256" key="4">
    <source>
        <dbReference type="ARBA" id="ARBA00012670"/>
    </source>
</evidence>
<accession>A0AA42C8T2</accession>
<dbReference type="Proteomes" id="UP001163821">
    <property type="component" value="Unassembled WGS sequence"/>
</dbReference>
<dbReference type="InterPro" id="IPR017853">
    <property type="entry name" value="GH"/>
</dbReference>
<dbReference type="EMBL" id="JAPAAF010000002">
    <property type="protein sequence ID" value="MCW0481592.1"/>
    <property type="molecule type" value="Genomic_DNA"/>
</dbReference>
<dbReference type="PANTHER" id="PTHR43576">
    <property type="entry name" value="ALPHA-L-ARABINOFURANOSIDASE C-RELATED"/>
    <property type="match status" value="1"/>
</dbReference>
<proteinExistence type="inferred from homology"/>
<dbReference type="SUPFAM" id="SSF51011">
    <property type="entry name" value="Glycosyl hydrolase domain"/>
    <property type="match status" value="1"/>
</dbReference>
<evidence type="ECO:0000256" key="1">
    <source>
        <dbReference type="ARBA" id="ARBA00001462"/>
    </source>
</evidence>
<dbReference type="EC" id="3.2.1.55" evidence="4"/>
<dbReference type="SUPFAM" id="SSF51445">
    <property type="entry name" value="(Trans)glycosidases"/>
    <property type="match status" value="1"/>
</dbReference>
<organism evidence="10 11">
    <name type="scientific">Gaoshiqia sediminis</name>
    <dbReference type="NCBI Taxonomy" id="2986998"/>
    <lineage>
        <taxon>Bacteria</taxon>
        <taxon>Pseudomonadati</taxon>
        <taxon>Bacteroidota</taxon>
        <taxon>Bacteroidia</taxon>
        <taxon>Marinilabiliales</taxon>
        <taxon>Prolixibacteraceae</taxon>
        <taxon>Gaoshiqia</taxon>
    </lineage>
</organism>
<dbReference type="InterPro" id="IPR010720">
    <property type="entry name" value="Alpha-L-AF_C"/>
</dbReference>
<keyword evidence="8" id="KW-0732">Signal</keyword>
<keyword evidence="11" id="KW-1185">Reference proteome</keyword>
<dbReference type="AlphaFoldDB" id="A0AA42C8T2"/>
<comment type="similarity">
    <text evidence="2">Belongs to the glycosyl hydrolase 51 family.</text>
</comment>
<dbReference type="InterPro" id="IPR013780">
    <property type="entry name" value="Glyco_hydro_b"/>
</dbReference>
<evidence type="ECO:0000256" key="6">
    <source>
        <dbReference type="ARBA" id="ARBA00023277"/>
    </source>
</evidence>
<evidence type="ECO:0000256" key="3">
    <source>
        <dbReference type="ARBA" id="ARBA00011165"/>
    </source>
</evidence>
<evidence type="ECO:0000313" key="10">
    <source>
        <dbReference type="EMBL" id="MCW0481592.1"/>
    </source>
</evidence>
<protein>
    <recommendedName>
        <fullName evidence="4">non-reducing end alpha-L-arabinofuranosidase</fullName>
        <ecNumber evidence="4">3.2.1.55</ecNumber>
    </recommendedName>
</protein>
<sequence length="687" mass="76903">MRSIKILVTLLGLIIIHAAVAQVSITVNANKKGQPISPNLFGLFTEHIDNNVYQGAWAQVVENPEFVSADYWPVRDYGDRMERKLKNFQETFDLPTLTSESKNGFAAYWASSGNLNGRLLKEGMHDFQQLRAGDQTGYLETGVFLPLHRTDGYEVTLTARSENQTEVVLQFLNLEKSIIGEATFALNSSWQTLKKKVTLATAGHQKGDPYLLRLVVEPGTVTEFSRILCFPDDHLEGWEPELVELLKKMELPLLRFPGGNFVSGYHWMDGIGPIDQRPVLPNPAWHEMEWNHVGTDEWINLCKLIGAEPMICVNAGNGTPEEAANWVKYCNDPATTPMGRLRAENGNEEPYNVKIWEVGNELCGDWQIGFTDGDGYARRYAAFAPELMKADSSISLIANGLIQVLEKSELISRGVDPKWNDKLMEYNGDLVRSISVHSLVGRAVDREADPVEVWKDLVAFIENYPSFLQKLVVEPMQEANVKPKVAITELMDWPQPRSVGNVTSISGALWYSGIINTCIRSNGLVELVTRSALMNHGGGLRKERGIVYTEPVYWSHLMYASQNGTIPLDVNTTAPIFDSSGKYVIRRENMPVVDAVALMDENGSTTSVFICNRDANVAQDVELKLDGFEVEKDAELIIIRCNDLALRNSWDQPEKIAPLFDEISVKRNQIKCSIPPLSLMRISLISK</sequence>
<evidence type="ECO:0000256" key="2">
    <source>
        <dbReference type="ARBA" id="ARBA00007186"/>
    </source>
</evidence>
<dbReference type="Pfam" id="PF06964">
    <property type="entry name" value="Alpha-L-AF_C"/>
    <property type="match status" value="1"/>
</dbReference>
<evidence type="ECO:0000313" key="11">
    <source>
        <dbReference type="Proteomes" id="UP001163821"/>
    </source>
</evidence>
<gene>
    <name evidence="10" type="ORF">N2K84_02550</name>
</gene>
<feature type="signal peptide" evidence="8">
    <location>
        <begin position="1"/>
        <end position="21"/>
    </location>
</feature>
<keyword evidence="5" id="KW-0378">Hydrolase</keyword>
<evidence type="ECO:0000256" key="7">
    <source>
        <dbReference type="ARBA" id="ARBA00023295"/>
    </source>
</evidence>
<dbReference type="PANTHER" id="PTHR43576:SF3">
    <property type="entry name" value="ALPHA-L-ARABINOFURANOSIDASE C"/>
    <property type="match status" value="1"/>
</dbReference>
<dbReference type="InterPro" id="IPR055235">
    <property type="entry name" value="ASD1_cat"/>
</dbReference>
<feature type="domain" description="Alpha-L-arabinofuranosidase C-terminal" evidence="9">
    <location>
        <begin position="493"/>
        <end position="678"/>
    </location>
</feature>
<evidence type="ECO:0000259" key="9">
    <source>
        <dbReference type="SMART" id="SM00813"/>
    </source>
</evidence>
<comment type="catalytic activity">
    <reaction evidence="1">
        <text>Hydrolysis of terminal non-reducing alpha-L-arabinofuranoside residues in alpha-L-arabinosides.</text>
        <dbReference type="EC" id="3.2.1.55"/>
    </reaction>
</comment>
<keyword evidence="6" id="KW-0119">Carbohydrate metabolism</keyword>
<dbReference type="GO" id="GO:0000272">
    <property type="term" value="P:polysaccharide catabolic process"/>
    <property type="evidence" value="ECO:0007669"/>
    <property type="project" value="TreeGrafter"/>
</dbReference>
<evidence type="ECO:0000256" key="8">
    <source>
        <dbReference type="SAM" id="SignalP"/>
    </source>
</evidence>
<dbReference type="GO" id="GO:0046556">
    <property type="term" value="F:alpha-L-arabinofuranosidase activity"/>
    <property type="evidence" value="ECO:0007669"/>
    <property type="project" value="UniProtKB-EC"/>
</dbReference>
<keyword evidence="7" id="KW-0326">Glycosidase</keyword>
<dbReference type="SMART" id="SM00813">
    <property type="entry name" value="Alpha-L-AF_C"/>
    <property type="match status" value="1"/>
</dbReference>
<reference evidence="10" key="1">
    <citation type="submission" date="2022-10" db="EMBL/GenBank/DDBJ databases">
        <title>Gaoshiqiia sediminis gen. nov., sp. nov., isolated from coastal sediment.</title>
        <authorList>
            <person name="Yu W.X."/>
            <person name="Mu D.S."/>
            <person name="Du J.Z."/>
            <person name="Liang Y.Q."/>
        </authorList>
    </citation>
    <scope>NUCLEOTIDE SEQUENCE</scope>
    <source>
        <strain evidence="10">A06</strain>
    </source>
</reference>
<dbReference type="Gene3D" id="3.20.20.80">
    <property type="entry name" value="Glycosidases"/>
    <property type="match status" value="1"/>
</dbReference>
<name>A0AA42C8T2_9BACT</name>
<dbReference type="Pfam" id="PF22848">
    <property type="entry name" value="ASD1_dom"/>
    <property type="match status" value="1"/>
</dbReference>
<dbReference type="Gene3D" id="2.60.40.1180">
    <property type="entry name" value="Golgi alpha-mannosidase II"/>
    <property type="match status" value="1"/>
</dbReference>
<comment type="caution">
    <text evidence="10">The sequence shown here is derived from an EMBL/GenBank/DDBJ whole genome shotgun (WGS) entry which is preliminary data.</text>
</comment>
<dbReference type="RefSeq" id="WP_282590201.1">
    <property type="nucleotide sequence ID" value="NZ_JAPAAF010000002.1"/>
</dbReference>
<comment type="subunit">
    <text evidence="3">Homohexamer; trimer of dimers.</text>
</comment>
<dbReference type="GO" id="GO:0046373">
    <property type="term" value="P:L-arabinose metabolic process"/>
    <property type="evidence" value="ECO:0007669"/>
    <property type="project" value="InterPro"/>
</dbReference>